<evidence type="ECO:0000256" key="2">
    <source>
        <dbReference type="ARBA" id="ARBA00034247"/>
    </source>
</evidence>
<dbReference type="SMART" id="SM00267">
    <property type="entry name" value="GGDEF"/>
    <property type="match status" value="1"/>
</dbReference>
<dbReference type="EC" id="2.7.7.65" evidence="1"/>
<comment type="catalytic activity">
    <reaction evidence="2">
        <text>2 GTP = 3',3'-c-di-GMP + 2 diphosphate</text>
        <dbReference type="Rhea" id="RHEA:24898"/>
        <dbReference type="ChEBI" id="CHEBI:33019"/>
        <dbReference type="ChEBI" id="CHEBI:37565"/>
        <dbReference type="ChEBI" id="CHEBI:58805"/>
        <dbReference type="EC" id="2.7.7.65"/>
    </reaction>
</comment>
<keyword evidence="4" id="KW-0812">Transmembrane</keyword>
<dbReference type="PANTHER" id="PTHR45138:SF9">
    <property type="entry name" value="DIGUANYLATE CYCLASE DGCM-RELATED"/>
    <property type="match status" value="1"/>
</dbReference>
<evidence type="ECO:0000256" key="3">
    <source>
        <dbReference type="SAM" id="Coils"/>
    </source>
</evidence>
<dbReference type="PANTHER" id="PTHR45138">
    <property type="entry name" value="REGULATORY COMPONENTS OF SENSORY TRANSDUCTION SYSTEM"/>
    <property type="match status" value="1"/>
</dbReference>
<dbReference type="InterPro" id="IPR043128">
    <property type="entry name" value="Rev_trsase/Diguanyl_cyclase"/>
</dbReference>
<dbReference type="Proteomes" id="UP000238563">
    <property type="component" value="Unassembled WGS sequence"/>
</dbReference>
<comment type="caution">
    <text evidence="6">The sequence shown here is derived from an EMBL/GenBank/DDBJ whole genome shotgun (WGS) entry which is preliminary data.</text>
</comment>
<reference evidence="6 7" key="1">
    <citation type="submission" date="2018-02" db="EMBL/GenBank/DDBJ databases">
        <title>The draft genome of Phyllobacterium myrsinacearum DSM5892.</title>
        <authorList>
            <person name="Li L."/>
            <person name="Liu L."/>
            <person name="Zhang X."/>
            <person name="Wang T."/>
        </authorList>
    </citation>
    <scope>NUCLEOTIDE SEQUENCE [LARGE SCALE GENOMIC DNA]</scope>
    <source>
        <strain evidence="6 7">DSM 5892</strain>
    </source>
</reference>
<dbReference type="EMBL" id="PVBT01000010">
    <property type="protein sequence ID" value="PRD49617.1"/>
    <property type="molecule type" value="Genomic_DNA"/>
</dbReference>
<dbReference type="NCBIfam" id="TIGR00254">
    <property type="entry name" value="GGDEF"/>
    <property type="match status" value="1"/>
</dbReference>
<dbReference type="InterPro" id="IPR050469">
    <property type="entry name" value="Diguanylate_Cyclase"/>
</dbReference>
<dbReference type="OrthoDB" id="9812260at2"/>
<evidence type="ECO:0000259" key="5">
    <source>
        <dbReference type="PROSITE" id="PS50887"/>
    </source>
</evidence>
<feature type="transmembrane region" description="Helical" evidence="4">
    <location>
        <begin position="38"/>
        <end position="57"/>
    </location>
</feature>
<dbReference type="AlphaFoldDB" id="A0A2S9JAA0"/>
<accession>A0A2S9JAA0</accession>
<protein>
    <recommendedName>
        <fullName evidence="1">diguanylate cyclase</fullName>
        <ecNumber evidence="1">2.7.7.65</ecNumber>
    </recommendedName>
</protein>
<dbReference type="GO" id="GO:1902201">
    <property type="term" value="P:negative regulation of bacterial-type flagellum-dependent cell motility"/>
    <property type="evidence" value="ECO:0007669"/>
    <property type="project" value="TreeGrafter"/>
</dbReference>
<evidence type="ECO:0000313" key="7">
    <source>
        <dbReference type="Proteomes" id="UP000238563"/>
    </source>
</evidence>
<dbReference type="InterPro" id="IPR029787">
    <property type="entry name" value="Nucleotide_cyclase"/>
</dbReference>
<proteinExistence type="predicted"/>
<name>A0A2S9JAA0_9HYPH</name>
<keyword evidence="4" id="KW-1133">Transmembrane helix</keyword>
<dbReference type="SUPFAM" id="SSF55073">
    <property type="entry name" value="Nucleotide cyclase"/>
    <property type="match status" value="1"/>
</dbReference>
<dbReference type="FunFam" id="3.30.70.270:FF:000001">
    <property type="entry name" value="Diguanylate cyclase domain protein"/>
    <property type="match status" value="1"/>
</dbReference>
<gene>
    <name evidence="6" type="ORF">C5750_24640</name>
</gene>
<evidence type="ECO:0000256" key="4">
    <source>
        <dbReference type="SAM" id="Phobius"/>
    </source>
</evidence>
<feature type="domain" description="GGDEF" evidence="5">
    <location>
        <begin position="113"/>
        <end position="246"/>
    </location>
</feature>
<evidence type="ECO:0000256" key="1">
    <source>
        <dbReference type="ARBA" id="ARBA00012528"/>
    </source>
</evidence>
<evidence type="ECO:0000313" key="6">
    <source>
        <dbReference type="EMBL" id="PRD49617.1"/>
    </source>
</evidence>
<dbReference type="GO" id="GO:0005886">
    <property type="term" value="C:plasma membrane"/>
    <property type="evidence" value="ECO:0007669"/>
    <property type="project" value="TreeGrafter"/>
</dbReference>
<keyword evidence="3" id="KW-0175">Coiled coil</keyword>
<dbReference type="GO" id="GO:0052621">
    <property type="term" value="F:diguanylate cyclase activity"/>
    <property type="evidence" value="ECO:0007669"/>
    <property type="project" value="UniProtKB-EC"/>
</dbReference>
<dbReference type="CDD" id="cd01949">
    <property type="entry name" value="GGDEF"/>
    <property type="match status" value="1"/>
</dbReference>
<dbReference type="Pfam" id="PF00990">
    <property type="entry name" value="GGDEF"/>
    <property type="match status" value="1"/>
</dbReference>
<dbReference type="InterPro" id="IPR000160">
    <property type="entry name" value="GGDEF_dom"/>
</dbReference>
<keyword evidence="4" id="KW-0472">Membrane</keyword>
<sequence>MFRILYKCALVTLIAIVCSLLITGSIMSAFDMHNKMGFVIATICPLTITPPISLMVFRQSERLRVTLLQLSQVMQQLEETNAKLLEKASRDSMTGLLNREAFFTHVDRVRRQMPGSLLIIDADHFKKINDQHGHYNGDGALTAIAHCIARSIGENDSIGRIGGEEFAVFLATERENEVRAIAELIREDVTLIDFKTPENERVPLSVSIGGVIDVSTGTIADHFQTADRRLYEAKRNGRNCVIVKPAMKTAA</sequence>
<keyword evidence="7" id="KW-1185">Reference proteome</keyword>
<feature type="coiled-coil region" evidence="3">
    <location>
        <begin position="60"/>
        <end position="87"/>
    </location>
</feature>
<organism evidence="6 7">
    <name type="scientific">Phyllobacterium myrsinacearum</name>
    <dbReference type="NCBI Taxonomy" id="28101"/>
    <lineage>
        <taxon>Bacteria</taxon>
        <taxon>Pseudomonadati</taxon>
        <taxon>Pseudomonadota</taxon>
        <taxon>Alphaproteobacteria</taxon>
        <taxon>Hyphomicrobiales</taxon>
        <taxon>Phyllobacteriaceae</taxon>
        <taxon>Phyllobacterium</taxon>
    </lineage>
</organism>
<dbReference type="PROSITE" id="PS50887">
    <property type="entry name" value="GGDEF"/>
    <property type="match status" value="1"/>
</dbReference>
<dbReference type="GO" id="GO:0043709">
    <property type="term" value="P:cell adhesion involved in single-species biofilm formation"/>
    <property type="evidence" value="ECO:0007669"/>
    <property type="project" value="TreeGrafter"/>
</dbReference>
<dbReference type="Gene3D" id="3.30.70.270">
    <property type="match status" value="1"/>
</dbReference>